<accession>A0A401PAE4</accession>
<proteinExistence type="predicted"/>
<evidence type="ECO:0000313" key="6">
    <source>
        <dbReference type="EMBL" id="GCB70115.1"/>
    </source>
</evidence>
<dbReference type="Gene3D" id="2.60.40.4100">
    <property type="entry name" value="Zona pellucida, ZP-C domain"/>
    <property type="match status" value="1"/>
</dbReference>
<keyword evidence="7" id="KW-1185">Reference proteome</keyword>
<evidence type="ECO:0000259" key="5">
    <source>
        <dbReference type="PROSITE" id="PS51034"/>
    </source>
</evidence>
<dbReference type="OMA" id="GRWCQSE"/>
<dbReference type="InterPro" id="IPR055355">
    <property type="entry name" value="ZP-C"/>
</dbReference>
<evidence type="ECO:0000256" key="4">
    <source>
        <dbReference type="SAM" id="SignalP"/>
    </source>
</evidence>
<dbReference type="AlphaFoldDB" id="A0A401PAE4"/>
<feature type="chain" id="PRO_5019180853" description="ZP domain-containing protein" evidence="4">
    <location>
        <begin position="21"/>
        <end position="622"/>
    </location>
</feature>
<dbReference type="Proteomes" id="UP000288216">
    <property type="component" value="Unassembled WGS sequence"/>
</dbReference>
<dbReference type="InterPro" id="IPR042235">
    <property type="entry name" value="ZP-C_dom"/>
</dbReference>
<dbReference type="EMBL" id="BFAA01000259">
    <property type="protein sequence ID" value="GCB70115.1"/>
    <property type="molecule type" value="Genomic_DNA"/>
</dbReference>
<dbReference type="PROSITE" id="PS51034">
    <property type="entry name" value="ZP_2"/>
    <property type="match status" value="1"/>
</dbReference>
<keyword evidence="1 4" id="KW-0732">Signal</keyword>
<evidence type="ECO:0000256" key="1">
    <source>
        <dbReference type="ARBA" id="ARBA00022729"/>
    </source>
</evidence>
<protein>
    <recommendedName>
        <fullName evidence="5">ZP domain-containing protein</fullName>
    </recommendedName>
</protein>
<evidence type="ECO:0000256" key="2">
    <source>
        <dbReference type="ARBA" id="ARBA00023157"/>
    </source>
</evidence>
<comment type="caution">
    <text evidence="6">The sequence shown here is derived from an EMBL/GenBank/DDBJ whole genome shotgun (WGS) entry which is preliminary data.</text>
</comment>
<dbReference type="PANTHER" id="PTHR14002">
    <property type="entry name" value="ENDOGLIN/TGF-BETA RECEPTOR TYPE III"/>
    <property type="match status" value="1"/>
</dbReference>
<dbReference type="InterPro" id="IPR055356">
    <property type="entry name" value="ZP-N"/>
</dbReference>
<dbReference type="Gene3D" id="2.60.40.3210">
    <property type="entry name" value="Zona pellucida, ZP-N domain"/>
    <property type="match status" value="1"/>
</dbReference>
<feature type="region of interest" description="Disordered" evidence="3">
    <location>
        <begin position="589"/>
        <end position="622"/>
    </location>
</feature>
<dbReference type="Pfam" id="PF23344">
    <property type="entry name" value="ZP-N"/>
    <property type="match status" value="1"/>
</dbReference>
<dbReference type="OrthoDB" id="10063988at2759"/>
<dbReference type="STRING" id="75743.A0A401PAE4"/>
<feature type="signal peptide" evidence="4">
    <location>
        <begin position="1"/>
        <end position="20"/>
    </location>
</feature>
<reference evidence="6 7" key="1">
    <citation type="journal article" date="2018" name="Nat. Ecol. Evol.">
        <title>Shark genomes provide insights into elasmobranch evolution and the origin of vertebrates.</title>
        <authorList>
            <person name="Hara Y"/>
            <person name="Yamaguchi K"/>
            <person name="Onimaru K"/>
            <person name="Kadota M"/>
            <person name="Koyanagi M"/>
            <person name="Keeley SD"/>
            <person name="Tatsumi K"/>
            <person name="Tanaka K"/>
            <person name="Motone F"/>
            <person name="Kageyama Y"/>
            <person name="Nozu R"/>
            <person name="Adachi N"/>
            <person name="Nishimura O"/>
            <person name="Nakagawa R"/>
            <person name="Tanegashima C"/>
            <person name="Kiyatake I"/>
            <person name="Matsumoto R"/>
            <person name="Murakumo K"/>
            <person name="Nishida K"/>
            <person name="Terakita A"/>
            <person name="Kuratani S"/>
            <person name="Sato K"/>
            <person name="Hyodo S Kuraku.S."/>
        </authorList>
    </citation>
    <scope>NUCLEOTIDE SEQUENCE [LARGE SCALE GENOMIC DNA]</scope>
</reference>
<dbReference type="SMART" id="SM00241">
    <property type="entry name" value="ZP"/>
    <property type="match status" value="1"/>
</dbReference>
<organism evidence="6 7">
    <name type="scientific">Scyliorhinus torazame</name>
    <name type="common">Cloudy catshark</name>
    <name type="synonym">Catulus torazame</name>
    <dbReference type="NCBI Taxonomy" id="75743"/>
    <lineage>
        <taxon>Eukaryota</taxon>
        <taxon>Metazoa</taxon>
        <taxon>Chordata</taxon>
        <taxon>Craniata</taxon>
        <taxon>Vertebrata</taxon>
        <taxon>Chondrichthyes</taxon>
        <taxon>Elasmobranchii</taxon>
        <taxon>Galeomorphii</taxon>
        <taxon>Galeoidea</taxon>
        <taxon>Carcharhiniformes</taxon>
        <taxon>Scyliorhinidae</taxon>
        <taxon>Scyliorhinus</taxon>
    </lineage>
</organism>
<evidence type="ECO:0000313" key="7">
    <source>
        <dbReference type="Proteomes" id="UP000288216"/>
    </source>
</evidence>
<name>A0A401PAE4_SCYTO</name>
<feature type="compositionally biased region" description="Low complexity" evidence="3">
    <location>
        <begin position="589"/>
        <end position="602"/>
    </location>
</feature>
<keyword evidence="2" id="KW-1015">Disulfide bond</keyword>
<dbReference type="InterPro" id="IPR001507">
    <property type="entry name" value="ZP_dom"/>
</dbReference>
<gene>
    <name evidence="6" type="ORF">scyTo_0001204</name>
</gene>
<dbReference type="Pfam" id="PF00100">
    <property type="entry name" value="Zona_pellucida"/>
    <property type="match status" value="1"/>
</dbReference>
<feature type="domain" description="ZP" evidence="5">
    <location>
        <begin position="348"/>
        <end position="588"/>
    </location>
</feature>
<dbReference type="PANTHER" id="PTHR14002:SF59">
    <property type="entry name" value="CUB AND ZONA PELLUCIDA-LIKE DOMAIN-CONTAINING PROTEIN 1-RELATED"/>
    <property type="match status" value="1"/>
</dbReference>
<sequence length="622" mass="68835">MGLHVWLLTVSSALLQSCCSTPFSYFGASFGLETSLVGDTLQVHVYYRGISLPCSQNLDGICVALNCTKSRTQTMGDSNHTATWCMLDGGIIIHQNSTNPTALHIRPTGCCWSPLVGSQRETESRPFAFSLLADLGNRSDNVAINALPQPPLFPILRVPQNCTANYNLTIYERDGDILRCHYGLQARHECAHCTQQPFLMLDQENCVLQYNGHGTYGTYSIELIVEDYPRETILLMHSDGRQILHSAFEEASSTSFNQSTKALSSIPMQFVVIVDRAISECAFGIFRPVFIHPTPPNGARIPASLDDKVTFTIRAISLNERLQSEPQCIWIVLSTALPVERSLDPDLQCLTDAMILTVPRSLVANLPESNLQLNDASCNITGNTTHLLLKIPLSGCGTKLLEDEFHSIFTNKIISRSRNETLAQTERVAFPMTCKFRRSNNGNKDLNLLNSTAERLFGDYSFEIQLSKEFNFSRRTAKARAPFDATSNDQLYIRVIAKSSMTTVSLDVVSCQMSEEYNSSTGITIVHQSCLNNSTTEEHQTGNQKEKVYSVKLSSLPQRTSQVFVSCNVQLCTNIYSSKPCVLGCGSDSSSQMEQSDMQQVSAGPIRIKKESDVGENGSVYE</sequence>
<evidence type="ECO:0000256" key="3">
    <source>
        <dbReference type="SAM" id="MobiDB-lite"/>
    </source>
</evidence>